<dbReference type="Gene3D" id="3.40.50.11780">
    <property type="match status" value="2"/>
</dbReference>
<dbReference type="InterPro" id="IPR035089">
    <property type="entry name" value="Phage_sheath_subtilisin"/>
</dbReference>
<dbReference type="InterPro" id="IPR020287">
    <property type="entry name" value="Tail_sheath_C"/>
</dbReference>
<organism evidence="4 5">
    <name type="scientific">Syntrophorhabdus aromaticivorans</name>
    <dbReference type="NCBI Taxonomy" id="328301"/>
    <lineage>
        <taxon>Bacteria</taxon>
        <taxon>Pseudomonadati</taxon>
        <taxon>Thermodesulfobacteriota</taxon>
        <taxon>Syntrophorhabdia</taxon>
        <taxon>Syntrophorhabdales</taxon>
        <taxon>Syntrophorhabdaceae</taxon>
        <taxon>Syntrophorhabdus</taxon>
    </lineage>
</organism>
<dbReference type="AlphaFoldDB" id="A0A971M5D4"/>
<dbReference type="PANTHER" id="PTHR35861:SF1">
    <property type="entry name" value="PHAGE TAIL SHEATH PROTEIN"/>
    <property type="match status" value="1"/>
</dbReference>
<evidence type="ECO:0000256" key="1">
    <source>
        <dbReference type="ARBA" id="ARBA00008005"/>
    </source>
</evidence>
<dbReference type="EMBL" id="JAAYEE010000220">
    <property type="protein sequence ID" value="NLW36188.1"/>
    <property type="molecule type" value="Genomic_DNA"/>
</dbReference>
<dbReference type="PANTHER" id="PTHR35861">
    <property type="match status" value="1"/>
</dbReference>
<reference evidence="4" key="2">
    <citation type="submission" date="2020-01" db="EMBL/GenBank/DDBJ databases">
        <authorList>
            <person name="Campanaro S."/>
        </authorList>
    </citation>
    <scope>NUCLEOTIDE SEQUENCE</scope>
    <source>
        <strain evidence="4">AS06rmzACSIP_7</strain>
    </source>
</reference>
<feature type="domain" description="Tail sheath protein C-terminal" evidence="3">
    <location>
        <begin position="539"/>
        <end position="645"/>
    </location>
</feature>
<dbReference type="Pfam" id="PF17482">
    <property type="entry name" value="Phage_sheath_1C"/>
    <property type="match status" value="1"/>
</dbReference>
<evidence type="ECO:0000313" key="4">
    <source>
        <dbReference type="EMBL" id="NLW36188.1"/>
    </source>
</evidence>
<sequence length="652" mass="69228">MANLLYPGVYVEEVSGGVRPIAAASTSIAAFIGTAEKGDLNTPVKIFNFTEYQNLYGGFLKTSFLSHAVFQFFNNGGAQCYIIRVAGEHAQTAGVALKDRGAAAQESLTVSAKSEGAWGNRIVLIVADGTNDPDNEFNIAVYKEDDLTLPLEKFENLSIIPSAANFVEKATTSSKHISVAVNAGNTNVQAGTSRGASAPSLPLPTGKAKFSINIDGDGYQEVDLQDAVGTGAGQVADLTTIENIKDAITYVVTRLTKKRTSTSSTAFTGFACTLDSGVLVLTSGTIAISSSVNVYPASDTGSDAAGLLKIGRLCGGKETFGASVTRPKSNPQTPANNYDRYSRIGDNNHPTDYVLTVQAGSDGNAITGDQPYINALTLLDDKEDVSLIAVPGIGSKDVVGAGMNYCANRPLSDCFFIGDMAQSDDTIDEAKAFRDAITPKNSYGAVYLPWLKMLDPEGKSTEPILAPPSGYVAGLYAKTDAQRGVWKAPAGTAVALVGAKGVAVNFTDVQQGNLNPLNINVIRQFAGSGIVLWGARTITSDPEWNYIPVRRMAILLRVSIYRGIQWAVFEPNDEELWASLRLNINSFMMTLYRQGAFQGSTPSQAFFVKCDSETTTQDDINLGIVNVLVGFAPLKPAEFVVVKISQKAGQSS</sequence>
<dbReference type="Pfam" id="PF04984">
    <property type="entry name" value="Phage_sheath_1"/>
    <property type="match status" value="1"/>
</dbReference>
<dbReference type="Proteomes" id="UP000777265">
    <property type="component" value="Unassembled WGS sequence"/>
</dbReference>
<proteinExistence type="inferred from homology"/>
<accession>A0A971M5D4</accession>
<reference evidence="4" key="1">
    <citation type="journal article" date="2020" name="Biotechnol. Biofuels">
        <title>New insights from the biogas microbiome by comprehensive genome-resolved metagenomics of nearly 1600 species originating from multiple anaerobic digesters.</title>
        <authorList>
            <person name="Campanaro S."/>
            <person name="Treu L."/>
            <person name="Rodriguez-R L.M."/>
            <person name="Kovalovszki A."/>
            <person name="Ziels R.M."/>
            <person name="Maus I."/>
            <person name="Zhu X."/>
            <person name="Kougias P.G."/>
            <person name="Basile A."/>
            <person name="Luo G."/>
            <person name="Schluter A."/>
            <person name="Konstantinidis K.T."/>
            <person name="Angelidaki I."/>
        </authorList>
    </citation>
    <scope>NUCLEOTIDE SEQUENCE</scope>
    <source>
        <strain evidence="4">AS06rmzACSIP_7</strain>
    </source>
</reference>
<protein>
    <submittedName>
        <fullName evidence="4">Phage tail sheath family protein</fullName>
    </submittedName>
</protein>
<dbReference type="InterPro" id="IPR052042">
    <property type="entry name" value="Tail_sheath_structural"/>
</dbReference>
<evidence type="ECO:0000259" key="2">
    <source>
        <dbReference type="Pfam" id="PF04984"/>
    </source>
</evidence>
<feature type="domain" description="Tail sheath protein subtilisin-like" evidence="2">
    <location>
        <begin position="372"/>
        <end position="537"/>
    </location>
</feature>
<evidence type="ECO:0000259" key="3">
    <source>
        <dbReference type="Pfam" id="PF17482"/>
    </source>
</evidence>
<name>A0A971M5D4_9BACT</name>
<comment type="similarity">
    <text evidence="1">Belongs to the myoviridae tail sheath protein family.</text>
</comment>
<gene>
    <name evidence="4" type="ORF">GXY80_12035</name>
</gene>
<evidence type="ECO:0000313" key="5">
    <source>
        <dbReference type="Proteomes" id="UP000777265"/>
    </source>
</evidence>
<comment type="caution">
    <text evidence="4">The sequence shown here is derived from an EMBL/GenBank/DDBJ whole genome shotgun (WGS) entry which is preliminary data.</text>
</comment>